<feature type="compositionally biased region" description="Polar residues" evidence="2">
    <location>
        <begin position="57"/>
        <end position="80"/>
    </location>
</feature>
<keyword evidence="1" id="KW-0175">Coiled coil</keyword>
<proteinExistence type="predicted"/>
<evidence type="ECO:0000313" key="3">
    <source>
        <dbReference type="EMBL" id="CAI4037676.1"/>
    </source>
</evidence>
<dbReference type="Proteomes" id="UP001161438">
    <property type="component" value="Chromosome 4"/>
</dbReference>
<evidence type="ECO:0000256" key="2">
    <source>
        <dbReference type="SAM" id="MobiDB-lite"/>
    </source>
</evidence>
<gene>
    <name evidence="3" type="primary">SMKI04G0060</name>
    <name evidence="3" type="ORF">SMKI_04G0060</name>
</gene>
<accession>A0AA35IXQ6</accession>
<organism evidence="3 4">
    <name type="scientific">Saccharomyces mikatae IFO 1815</name>
    <dbReference type="NCBI Taxonomy" id="226126"/>
    <lineage>
        <taxon>Eukaryota</taxon>
        <taxon>Fungi</taxon>
        <taxon>Dikarya</taxon>
        <taxon>Ascomycota</taxon>
        <taxon>Saccharomycotina</taxon>
        <taxon>Saccharomycetes</taxon>
        <taxon>Saccharomycetales</taxon>
        <taxon>Saccharomycetaceae</taxon>
        <taxon>Saccharomyces</taxon>
    </lineage>
</organism>
<name>A0AA35IXQ6_SACMI</name>
<dbReference type="RefSeq" id="XP_056080793.1">
    <property type="nucleotide sequence ID" value="XM_056226527.1"/>
</dbReference>
<evidence type="ECO:0000313" key="4">
    <source>
        <dbReference type="Proteomes" id="UP001161438"/>
    </source>
</evidence>
<feature type="region of interest" description="Disordered" evidence="2">
    <location>
        <begin position="335"/>
        <end position="354"/>
    </location>
</feature>
<sequence length="793" mass="92404">MNHWLAFLNKPESLKEKNFDCDQQEEMRDAVSNTSMKSPEKKPFRGRRSQAWIESEASASTTTGKFNTQDNVSSDIVSKMSSKRFGKNRSESWASSKASSPSGNVSTLEKPIEGNVVISPNKFLQRGSLPTVGIGSQALSPAGKPSTLGNVSPNKFTTYKAHNNIEVSKFSSTPTKLPTNVREPCGIPKGEQYVLNSENMDANIEVVHLENVFCSSRTSEEERSEYIKLREIRLSSSSNEGSSMSRGSNFPNMSGEVQLQNKEITALRERVNRNDDNIKELEELRRLNNTKIQKIEYLQKSLHDERKAASKRLRIAQDRFRKEITKIREEELSKLQNKNTSNEERHEVEEEKTKRKAFSQRNILVSELYRKQKQNLNLQQENDIFSKDIEESKNSIAKLQSEVEMLKSKLQLSQDENIKLKDNSSFYEKRLNDVYSYMQNLPLFEKDFGKFILEEMKHGHAPSTFQSRFTKLYPDFKDAKHFENMEQYKQLKGTIQVLERNDRIRLEKINSVFKLISERLHFMQQQHNQKIKYLQKEASTKEQQFRLEKKRWHDILNLKNENAQKITSELKEKLALSEKIQKNAEDKLNDYMHEHQEIIEKLQSQSLIIEELNNQIEDSNIRHKRITDELFGKKNEVLKLEETVRSLKEDILQEKLNLEKLYGDSYTELNFETVGKSFPHITKEKYDSLCLDILADLSYVQSQNLIKNLLIVLDIPVKTFLKIVPTIVIQLRCELVLLTKFANDLNLKVFGKQLDFKNRRKVAMNEFLNNHDIAEVKHPLEYDLQALFKYFFS</sequence>
<dbReference type="GeneID" id="80916889"/>
<dbReference type="EMBL" id="OX365760">
    <property type="protein sequence ID" value="CAI4037676.1"/>
    <property type="molecule type" value="Genomic_DNA"/>
</dbReference>
<keyword evidence="4" id="KW-1185">Reference proteome</keyword>
<dbReference type="InterPro" id="IPR021750">
    <property type="entry name" value="Sid4-like"/>
</dbReference>
<feature type="compositionally biased region" description="Basic and acidic residues" evidence="2">
    <location>
        <begin position="17"/>
        <end position="29"/>
    </location>
</feature>
<feature type="region of interest" description="Disordered" evidence="2">
    <location>
        <begin position="17"/>
        <end position="107"/>
    </location>
</feature>
<feature type="compositionally biased region" description="Low complexity" evidence="2">
    <location>
        <begin position="91"/>
        <end position="106"/>
    </location>
</feature>
<feature type="coiled-coil region" evidence="1">
    <location>
        <begin position="382"/>
        <end position="423"/>
    </location>
</feature>
<dbReference type="Pfam" id="PF11778">
    <property type="entry name" value="SID"/>
    <property type="match status" value="1"/>
</dbReference>
<protein>
    <submittedName>
        <fullName evidence="3">Uncharacterized protein</fullName>
    </submittedName>
</protein>
<feature type="coiled-coil region" evidence="1">
    <location>
        <begin position="581"/>
        <end position="657"/>
    </location>
</feature>
<reference evidence="3" key="1">
    <citation type="submission" date="2022-10" db="EMBL/GenBank/DDBJ databases">
        <authorList>
            <person name="Byrne P K."/>
        </authorList>
    </citation>
    <scope>NUCLEOTIDE SEQUENCE</scope>
    <source>
        <strain evidence="3">IFO1815</strain>
    </source>
</reference>
<dbReference type="AlphaFoldDB" id="A0AA35IXQ6"/>
<feature type="compositionally biased region" description="Basic and acidic residues" evidence="2">
    <location>
        <begin position="341"/>
        <end position="353"/>
    </location>
</feature>
<evidence type="ECO:0000256" key="1">
    <source>
        <dbReference type="SAM" id="Coils"/>
    </source>
</evidence>